<dbReference type="EMBL" id="QXEN01000040">
    <property type="protein sequence ID" value="RRF86265.1"/>
    <property type="molecule type" value="Genomic_DNA"/>
</dbReference>
<dbReference type="RefSeq" id="WP_124140559.1">
    <property type="nucleotide sequence ID" value="NZ_QXEN01000040.1"/>
</dbReference>
<reference evidence="1 2" key="1">
    <citation type="submission" date="2018-08" db="EMBL/GenBank/DDBJ databases">
        <title>Comparative analysis of Prevotella intermedia strains.</title>
        <authorList>
            <person name="Moon J.-H."/>
            <person name="Lee J.-H."/>
        </authorList>
    </citation>
    <scope>NUCLEOTIDE SEQUENCE [LARGE SCALE GENOMIC DNA]</scope>
    <source>
        <strain evidence="1 2">ATCC 15033</strain>
    </source>
</reference>
<sequence>MASEQTARLAEKDRERDKLVTAIFEEIRQAARSPIAARAELGWKRYYELAVGRKTAPDDTLRIIWVWLNKNGSLYTNEKTALTSVVPVADTGSDV</sequence>
<name>A0A3R8G4G5_PREIN</name>
<evidence type="ECO:0000313" key="2">
    <source>
        <dbReference type="Proteomes" id="UP000283868"/>
    </source>
</evidence>
<evidence type="ECO:0000313" key="1">
    <source>
        <dbReference type="EMBL" id="RRF86265.1"/>
    </source>
</evidence>
<keyword evidence="2" id="KW-1185">Reference proteome</keyword>
<comment type="caution">
    <text evidence="1">The sequence shown here is derived from an EMBL/GenBank/DDBJ whole genome shotgun (WGS) entry which is preliminary data.</text>
</comment>
<organism evidence="1 2">
    <name type="scientific">Prevotella intermedia</name>
    <dbReference type="NCBI Taxonomy" id="28131"/>
    <lineage>
        <taxon>Bacteria</taxon>
        <taxon>Pseudomonadati</taxon>
        <taxon>Bacteroidota</taxon>
        <taxon>Bacteroidia</taxon>
        <taxon>Bacteroidales</taxon>
        <taxon>Prevotellaceae</taxon>
        <taxon>Prevotella</taxon>
    </lineage>
</organism>
<dbReference type="AlphaFoldDB" id="A0A3R8G4G5"/>
<protein>
    <submittedName>
        <fullName evidence="1">Uncharacterized protein</fullName>
    </submittedName>
</protein>
<accession>A0A3R8G4G5</accession>
<proteinExistence type="predicted"/>
<dbReference type="Proteomes" id="UP000283868">
    <property type="component" value="Unassembled WGS sequence"/>
</dbReference>
<gene>
    <name evidence="1" type="ORF">D2S45_12375</name>
</gene>